<dbReference type="SUPFAM" id="SSF56349">
    <property type="entry name" value="DNA breaking-rejoining enzymes"/>
    <property type="match status" value="1"/>
</dbReference>
<name>A0A483CSV3_9EURY</name>
<evidence type="ECO:0000259" key="2">
    <source>
        <dbReference type="PROSITE" id="PS51898"/>
    </source>
</evidence>
<dbReference type="InterPro" id="IPR013762">
    <property type="entry name" value="Integrase-like_cat_sf"/>
</dbReference>
<keyword evidence="4" id="KW-1185">Reference proteome</keyword>
<accession>A0A483CSV3</accession>
<feature type="domain" description="Tyr recombinase" evidence="2">
    <location>
        <begin position="86"/>
        <end position="263"/>
    </location>
</feature>
<reference evidence="3 4" key="1">
    <citation type="submission" date="2017-11" db="EMBL/GenBank/DDBJ databases">
        <title>Isolation and Characterization of Methanofollis Species from Methane Seep Offshore SW Taiwan.</title>
        <authorList>
            <person name="Teng N.-H."/>
            <person name="Lai M.-C."/>
            <person name="Chen S.-C."/>
        </authorList>
    </citation>
    <scope>NUCLEOTIDE SEQUENCE [LARGE SCALE GENOMIC DNA]</scope>
    <source>
        <strain evidence="3 4">FWC-SCC2</strain>
    </source>
</reference>
<dbReference type="CDD" id="cd00397">
    <property type="entry name" value="DNA_BRE_C"/>
    <property type="match status" value="1"/>
</dbReference>
<dbReference type="InterPro" id="IPR050090">
    <property type="entry name" value="Tyrosine_recombinase_XerCD"/>
</dbReference>
<dbReference type="GO" id="GO:0003677">
    <property type="term" value="F:DNA binding"/>
    <property type="evidence" value="ECO:0007669"/>
    <property type="project" value="InterPro"/>
</dbReference>
<dbReference type="Pfam" id="PF00589">
    <property type="entry name" value="Phage_integrase"/>
    <property type="match status" value="1"/>
</dbReference>
<evidence type="ECO:0000256" key="1">
    <source>
        <dbReference type="ARBA" id="ARBA00023172"/>
    </source>
</evidence>
<evidence type="ECO:0000313" key="4">
    <source>
        <dbReference type="Proteomes" id="UP000292580"/>
    </source>
</evidence>
<organism evidence="3 4">
    <name type="scientific">Methanofollis fontis</name>
    <dbReference type="NCBI Taxonomy" id="2052832"/>
    <lineage>
        <taxon>Archaea</taxon>
        <taxon>Methanobacteriati</taxon>
        <taxon>Methanobacteriota</taxon>
        <taxon>Stenosarchaea group</taxon>
        <taxon>Methanomicrobia</taxon>
        <taxon>Methanomicrobiales</taxon>
        <taxon>Methanomicrobiaceae</taxon>
        <taxon>Methanofollis</taxon>
    </lineage>
</organism>
<dbReference type="AlphaFoldDB" id="A0A483CSV3"/>
<dbReference type="RefSeq" id="WP_130647418.1">
    <property type="nucleotide sequence ID" value="NZ_PGCL01000004.1"/>
</dbReference>
<dbReference type="InterPro" id="IPR011010">
    <property type="entry name" value="DNA_brk_join_enz"/>
</dbReference>
<sequence length="334" mass="37842">MHHLVGWRRYLGPYLDNDLTDLLNGINLLRCGTSRRGTPYKQNTIRDYVTILKQFYRWLAFKEYIDISTEKLRRIKTPAKDRMTKTAADLLSPSEVERVIAAARSVRDRALVTTLYEGGFRAGEIGTLTWGNLVFDQNGVVANVNFKTNRPRYIRLVLAREPLIQWRSVYPFRAEGDNLVFLSRSNKALTYAAVAALLREVVKRAGLGRHVTPHTFRHSRITHMIQEGYPETVIKLMMWGTVAATEFATYTHLTGCDIDRAVLEKNGIVGGGELWQGVEGVKCQYCEIVNPPAARYCYSCGRPMNAEDVMNELKTLLKANPAVVRVLMDSAREG</sequence>
<dbReference type="PANTHER" id="PTHR30349">
    <property type="entry name" value="PHAGE INTEGRASE-RELATED"/>
    <property type="match status" value="1"/>
</dbReference>
<dbReference type="Proteomes" id="UP000292580">
    <property type="component" value="Unassembled WGS sequence"/>
</dbReference>
<keyword evidence="1" id="KW-0233">DNA recombination</keyword>
<gene>
    <name evidence="3" type="ORF">CUJ86_09870</name>
</gene>
<protein>
    <submittedName>
        <fullName evidence="3">Integrase</fullName>
    </submittedName>
</protein>
<dbReference type="Gene3D" id="1.10.443.10">
    <property type="entry name" value="Intergrase catalytic core"/>
    <property type="match status" value="1"/>
</dbReference>
<evidence type="ECO:0000313" key="3">
    <source>
        <dbReference type="EMBL" id="TAJ43643.1"/>
    </source>
</evidence>
<dbReference type="GO" id="GO:0006310">
    <property type="term" value="P:DNA recombination"/>
    <property type="evidence" value="ECO:0007669"/>
    <property type="project" value="UniProtKB-KW"/>
</dbReference>
<dbReference type="EMBL" id="PGCL01000004">
    <property type="protein sequence ID" value="TAJ43643.1"/>
    <property type="molecule type" value="Genomic_DNA"/>
</dbReference>
<comment type="caution">
    <text evidence="3">The sequence shown here is derived from an EMBL/GenBank/DDBJ whole genome shotgun (WGS) entry which is preliminary data.</text>
</comment>
<dbReference type="OrthoDB" id="3343at2157"/>
<dbReference type="PROSITE" id="PS51898">
    <property type="entry name" value="TYR_RECOMBINASE"/>
    <property type="match status" value="1"/>
</dbReference>
<dbReference type="GO" id="GO:0015074">
    <property type="term" value="P:DNA integration"/>
    <property type="evidence" value="ECO:0007669"/>
    <property type="project" value="InterPro"/>
</dbReference>
<dbReference type="PANTHER" id="PTHR30349:SF87">
    <property type="entry name" value="TRANSPOSASE A"/>
    <property type="match status" value="1"/>
</dbReference>
<proteinExistence type="predicted"/>
<dbReference type="InterPro" id="IPR002104">
    <property type="entry name" value="Integrase_catalytic"/>
</dbReference>